<sequence>MNSFDFEEYKKRSGFKTFDFGYDQVFKSDFNSPFFSNQHDFPDFKSKSLFANNSFSNKETEGNFSSLESSFSTFNSPFFEKTRIFKETKETSDHNNHHHHHENDTCINTHTSNICRCNSGCSCSSNHCNHVVYTTYSCCNNCNWNQEICRCSNNNRNHYCEKCGSTIDNKKMSTESNQSKKSEQVKVSVDVSETLKSKFEEKKSSTKKQQEHEEIHVDIDIIEKKKSQNKTEHNEHHHGHHHEHMDVKIPYHPNYKNPQPIQAQKCRICKFFCYGICSIPFNPNARFKNINFRLYPDYDFLDDDYHIKNNYVLIDSGDFPRHSMSSNEKRFKIKLYDAKRMYTDLKIDIIGNYTVISGKRMFGYSKPPKLTKRFTEAVNINSLKNQNQKNPGYSRKEYIRPDNTIVNIDIDIDERIQNIGNVNEFRKVYFVDNALYELERANSRINPDGDLVLIIPLRKDK</sequence>
<accession>A0A2U1J4M3</accession>
<evidence type="ECO:0000313" key="1">
    <source>
        <dbReference type="EMBL" id="PWA00037.1"/>
    </source>
</evidence>
<proteinExistence type="predicted"/>
<protein>
    <submittedName>
        <fullName evidence="1">Uncharacterized protein</fullName>
    </submittedName>
</protein>
<gene>
    <name evidence="1" type="ORF">BB558_003870</name>
</gene>
<dbReference type="AlphaFoldDB" id="A0A2U1J4M3"/>
<dbReference type="EMBL" id="MBFU01000365">
    <property type="protein sequence ID" value="PWA00037.1"/>
    <property type="molecule type" value="Genomic_DNA"/>
</dbReference>
<name>A0A2U1J4M3_SMIAN</name>
<keyword evidence="2" id="KW-1185">Reference proteome</keyword>
<dbReference type="Proteomes" id="UP000245591">
    <property type="component" value="Unassembled WGS sequence"/>
</dbReference>
<evidence type="ECO:0000313" key="2">
    <source>
        <dbReference type="Proteomes" id="UP000245591"/>
    </source>
</evidence>
<organism evidence="1 2">
    <name type="scientific">Smittium angustum</name>
    <dbReference type="NCBI Taxonomy" id="133377"/>
    <lineage>
        <taxon>Eukaryota</taxon>
        <taxon>Fungi</taxon>
        <taxon>Fungi incertae sedis</taxon>
        <taxon>Zoopagomycota</taxon>
        <taxon>Kickxellomycotina</taxon>
        <taxon>Harpellomycetes</taxon>
        <taxon>Harpellales</taxon>
        <taxon>Legeriomycetaceae</taxon>
        <taxon>Smittium</taxon>
    </lineage>
</organism>
<comment type="caution">
    <text evidence="1">The sequence shown here is derived from an EMBL/GenBank/DDBJ whole genome shotgun (WGS) entry which is preliminary data.</text>
</comment>
<reference evidence="1 2" key="1">
    <citation type="journal article" date="2018" name="MBio">
        <title>Comparative Genomics Reveals the Core Gene Toolbox for the Fungus-Insect Symbiosis.</title>
        <authorList>
            <person name="Wang Y."/>
            <person name="Stata M."/>
            <person name="Wang W."/>
            <person name="Stajich J.E."/>
            <person name="White M.M."/>
            <person name="Moncalvo J.M."/>
        </authorList>
    </citation>
    <scope>NUCLEOTIDE SEQUENCE [LARGE SCALE GENOMIC DNA]</scope>
    <source>
        <strain evidence="1 2">AUS-126-30</strain>
    </source>
</reference>